<organism evidence="2 3">
    <name type="scientific">Orlajensenia leifsoniae</name>
    <dbReference type="NCBI Taxonomy" id="2561933"/>
    <lineage>
        <taxon>Bacteria</taxon>
        <taxon>Bacillati</taxon>
        <taxon>Actinomycetota</taxon>
        <taxon>Actinomycetes</taxon>
        <taxon>Micrococcales</taxon>
        <taxon>Microbacteriaceae</taxon>
        <taxon>Orlajensenia</taxon>
    </lineage>
</organism>
<dbReference type="InterPro" id="IPR052519">
    <property type="entry name" value="Euk-type_GlcNAc_Kinase"/>
</dbReference>
<dbReference type="PANTHER" id="PTHR43190">
    <property type="entry name" value="N-ACETYL-D-GLUCOSAMINE KINASE"/>
    <property type="match status" value="1"/>
</dbReference>
<evidence type="ECO:0000313" key="3">
    <source>
        <dbReference type="Proteomes" id="UP000298127"/>
    </source>
</evidence>
<comment type="caution">
    <text evidence="2">The sequence shown here is derived from an EMBL/GenBank/DDBJ whole genome shotgun (WGS) entry which is preliminary data.</text>
</comment>
<accession>A0A4Y9R6E5</accession>
<protein>
    <recommendedName>
        <fullName evidence="1">ATPase BadF/BadG/BcrA/BcrD type domain-containing protein</fullName>
    </recommendedName>
</protein>
<reference evidence="2 3" key="1">
    <citation type="journal article" date="2018" name="J. Microbiol.">
        <title>Leifsonia flava sp. nov., a novel actinobacterium isolated from the rhizosphere of Aquilegia viridiflora.</title>
        <authorList>
            <person name="Cai Y."/>
            <person name="Tao W.Z."/>
            <person name="Ma Y.J."/>
            <person name="Cheng J."/>
            <person name="Zhang M.Y."/>
            <person name="Zhang Y.X."/>
        </authorList>
    </citation>
    <scope>NUCLEOTIDE SEQUENCE [LARGE SCALE GENOMIC DNA]</scope>
    <source>
        <strain evidence="2 3">SYP-B2174</strain>
    </source>
</reference>
<dbReference type="Proteomes" id="UP000298127">
    <property type="component" value="Unassembled WGS sequence"/>
</dbReference>
<name>A0A4Y9R6E5_9MICO</name>
<dbReference type="AlphaFoldDB" id="A0A4Y9R6E5"/>
<dbReference type="EMBL" id="SPQZ01000001">
    <property type="protein sequence ID" value="TFW00130.1"/>
    <property type="molecule type" value="Genomic_DNA"/>
</dbReference>
<dbReference type="PANTHER" id="PTHR43190:SF3">
    <property type="entry name" value="N-ACETYL-D-GLUCOSAMINE KINASE"/>
    <property type="match status" value="1"/>
</dbReference>
<sequence length="314" mass="32158">MTSPAPASHSALAIDAGQTGIKVRLDGADRTQQDFEFTGIRTDRPLIPQLAGIVVAVAEETGSDVDVVSFGVSGLTPDQTRPEELLSALKPFRVREVRLTHDSIGAYLGALGASRGAVVASGTGVVTLGVGATTVARVDGWGYLIGDAGSGYSIGRAALDAVMRAYDGRGAETALTAVVQREFPELEEAYIDLQSDDGRVRRIAAYAAVVGELAASDAVAAGIMTSAGRDLALSALTALRRVGEDANPTASVRGIGGVFRSPELADAFGASVREVLPDADIRTGSAHPLDGVALLPSVSLDGPFGPHIAVAGDR</sequence>
<dbReference type="RefSeq" id="WP_135118967.1">
    <property type="nucleotide sequence ID" value="NZ_SPQZ01000001.1"/>
</dbReference>
<dbReference type="SUPFAM" id="SSF53067">
    <property type="entry name" value="Actin-like ATPase domain"/>
    <property type="match status" value="1"/>
</dbReference>
<dbReference type="Gene3D" id="3.30.420.40">
    <property type="match status" value="1"/>
</dbReference>
<evidence type="ECO:0000313" key="2">
    <source>
        <dbReference type="EMBL" id="TFW00130.1"/>
    </source>
</evidence>
<dbReference type="InterPro" id="IPR043129">
    <property type="entry name" value="ATPase_NBD"/>
</dbReference>
<keyword evidence="3" id="KW-1185">Reference proteome</keyword>
<evidence type="ECO:0000259" key="1">
    <source>
        <dbReference type="Pfam" id="PF01869"/>
    </source>
</evidence>
<proteinExistence type="predicted"/>
<dbReference type="InterPro" id="IPR002731">
    <property type="entry name" value="ATPase_BadF"/>
</dbReference>
<gene>
    <name evidence="2" type="ORF">E4M00_02770</name>
</gene>
<feature type="domain" description="ATPase BadF/BadG/BcrA/BcrD type" evidence="1">
    <location>
        <begin position="55"/>
        <end position="282"/>
    </location>
</feature>
<dbReference type="Pfam" id="PF01869">
    <property type="entry name" value="BcrAD_BadFG"/>
    <property type="match status" value="1"/>
</dbReference>